<evidence type="ECO:0000256" key="3">
    <source>
        <dbReference type="SAM" id="MobiDB-lite"/>
    </source>
</evidence>
<name>A0AAD5SB01_9FUNG</name>
<feature type="compositionally biased region" description="Low complexity" evidence="3">
    <location>
        <begin position="220"/>
        <end position="236"/>
    </location>
</feature>
<dbReference type="Pfam" id="PF05397">
    <property type="entry name" value="Med15_fungi"/>
    <property type="match status" value="1"/>
</dbReference>
<feature type="compositionally biased region" description="Low complexity" evidence="3">
    <location>
        <begin position="353"/>
        <end position="370"/>
    </location>
</feature>
<feature type="compositionally biased region" description="Polar residues" evidence="3">
    <location>
        <begin position="820"/>
        <end position="830"/>
    </location>
</feature>
<feature type="non-terminal residue" evidence="5">
    <location>
        <position position="1064"/>
    </location>
</feature>
<dbReference type="EMBL" id="JADGJD010000580">
    <property type="protein sequence ID" value="KAJ3049895.1"/>
    <property type="molecule type" value="Genomic_DNA"/>
</dbReference>
<dbReference type="InterPro" id="IPR008626">
    <property type="entry name" value="Mediator_Med15_fun"/>
</dbReference>
<feature type="region of interest" description="Disordered" evidence="3">
    <location>
        <begin position="820"/>
        <end position="847"/>
    </location>
</feature>
<feature type="compositionally biased region" description="Pro residues" evidence="3">
    <location>
        <begin position="14"/>
        <end position="28"/>
    </location>
</feature>
<organism evidence="5 6">
    <name type="scientific">Rhizophlyctis rosea</name>
    <dbReference type="NCBI Taxonomy" id="64517"/>
    <lineage>
        <taxon>Eukaryota</taxon>
        <taxon>Fungi</taxon>
        <taxon>Fungi incertae sedis</taxon>
        <taxon>Chytridiomycota</taxon>
        <taxon>Chytridiomycota incertae sedis</taxon>
        <taxon>Chytridiomycetes</taxon>
        <taxon>Rhizophlyctidales</taxon>
        <taxon>Rhizophlyctidaceae</taxon>
        <taxon>Rhizophlyctis</taxon>
    </lineage>
</organism>
<dbReference type="InterPro" id="IPR036529">
    <property type="entry name" value="KIX_dom_sf"/>
</dbReference>
<feature type="compositionally biased region" description="Polar residues" evidence="3">
    <location>
        <begin position="651"/>
        <end position="662"/>
    </location>
</feature>
<feature type="compositionally biased region" description="Pro residues" evidence="3">
    <location>
        <begin position="313"/>
        <end position="323"/>
    </location>
</feature>
<feature type="compositionally biased region" description="Low complexity" evidence="3">
    <location>
        <begin position="269"/>
        <end position="282"/>
    </location>
</feature>
<feature type="compositionally biased region" description="Polar residues" evidence="3">
    <location>
        <begin position="1"/>
        <end position="10"/>
    </location>
</feature>
<feature type="region of interest" description="Disordered" evidence="3">
    <location>
        <begin position="1"/>
        <end position="44"/>
    </location>
</feature>
<feature type="domain" description="Mediator complex subunit 15 KIX" evidence="4">
    <location>
        <begin position="432"/>
        <end position="504"/>
    </location>
</feature>
<keyword evidence="2" id="KW-0539">Nucleus</keyword>
<dbReference type="Pfam" id="PF16987">
    <property type="entry name" value="KIX_2"/>
    <property type="match status" value="1"/>
</dbReference>
<accession>A0AAD5SB01</accession>
<comment type="subcellular location">
    <subcellularLocation>
        <location evidence="1">Nucleus</location>
    </subcellularLocation>
</comment>
<reference evidence="5" key="1">
    <citation type="submission" date="2020-05" db="EMBL/GenBank/DDBJ databases">
        <title>Phylogenomic resolution of chytrid fungi.</title>
        <authorList>
            <person name="Stajich J.E."/>
            <person name="Amses K."/>
            <person name="Simmons R."/>
            <person name="Seto K."/>
            <person name="Myers J."/>
            <person name="Bonds A."/>
            <person name="Quandt C.A."/>
            <person name="Barry K."/>
            <person name="Liu P."/>
            <person name="Grigoriev I."/>
            <person name="Longcore J.E."/>
            <person name="James T.Y."/>
        </authorList>
    </citation>
    <scope>NUCLEOTIDE SEQUENCE</scope>
    <source>
        <strain evidence="5">JEL0318</strain>
    </source>
</reference>
<feature type="compositionally biased region" description="Low complexity" evidence="3">
    <location>
        <begin position="714"/>
        <end position="773"/>
    </location>
</feature>
<dbReference type="GO" id="GO:0016592">
    <property type="term" value="C:mediator complex"/>
    <property type="evidence" value="ECO:0007669"/>
    <property type="project" value="InterPro"/>
</dbReference>
<evidence type="ECO:0000313" key="6">
    <source>
        <dbReference type="Proteomes" id="UP001212841"/>
    </source>
</evidence>
<feature type="region of interest" description="Disordered" evidence="3">
    <location>
        <begin position="617"/>
        <end position="788"/>
    </location>
</feature>
<evidence type="ECO:0000313" key="5">
    <source>
        <dbReference type="EMBL" id="KAJ3049895.1"/>
    </source>
</evidence>
<feature type="compositionally biased region" description="Low complexity" evidence="3">
    <location>
        <begin position="324"/>
        <end position="334"/>
    </location>
</feature>
<keyword evidence="6" id="KW-1185">Reference proteome</keyword>
<evidence type="ECO:0000256" key="1">
    <source>
        <dbReference type="ARBA" id="ARBA00004123"/>
    </source>
</evidence>
<dbReference type="GO" id="GO:0003712">
    <property type="term" value="F:transcription coregulator activity"/>
    <property type="evidence" value="ECO:0007669"/>
    <property type="project" value="InterPro"/>
</dbReference>
<feature type="compositionally biased region" description="Polar residues" evidence="3">
    <location>
        <begin position="169"/>
        <end position="186"/>
    </location>
</feature>
<feature type="compositionally biased region" description="Gly residues" evidence="3">
    <location>
        <begin position="622"/>
        <end position="643"/>
    </location>
</feature>
<evidence type="ECO:0000259" key="4">
    <source>
        <dbReference type="Pfam" id="PF16987"/>
    </source>
</evidence>
<comment type="caution">
    <text evidence="5">The sequence shown here is derived from an EMBL/GenBank/DDBJ whole genome shotgun (WGS) entry which is preliminary data.</text>
</comment>
<feature type="compositionally biased region" description="Polar residues" evidence="3">
    <location>
        <begin position="670"/>
        <end position="701"/>
    </location>
</feature>
<sequence length="1064" mass="108659">MNPAATPSTAQGYPRPPGPPQVGMPPTHPQYSQAVAAASQPMRYLPQQQLHNAYGGPAGGGAGGVATQFANPNYSAAAAQAAMAQQQAAFNGMTPQQQQAFLQQQHQHQQRQRMLQLQILHAQAQAAQAKAAATAAATSAANGPNDSQASLLSTGAAPGSAVVAPTANLPVNTNGPNLQNPQTNKAPQQQHGQPPPGTPQMANTLPNQPGAPANGPLSSQQQQQQQHQTQQQQQQQLLMPQGTQALQNMTNQQHSSPQNSGQHINPTQASLSSSLSATVASTPVPPAGVMPSSTMPPSAQQTGQPGLAQTPNQMPPRQLPGQPPQQQTPQMLPTSLPPQPAQGPMHPQLGQTQQQPGSSGMMPGQQPMSGSGQGMLAGLESVGQGLFMNGMHFPQGGALGTGLPPGGQNALGQGQQMVNPQQMHGQQNGPPAGLTQHDRVSIITGLVKLLRGVLPGTESDEKIKRFAMNMEGQIYQKSADKKSYISLIQQQCSTVQRKALEARQTAAQQRMAQGQLPAPGPAPVLPPGANPGMPGMTAPGVNGMPMVPQMGAMAGRPNMMPSGSLGAGLPAGMSPAQIQLMRQQQQMARLQAMGMAQPGGGFPNGMSGPGMASQNGIMPGMGMNGAGGQMLPGGISGQGGGPNDGSVRPLQVSSAPQPYQTPSQPPRGPQRTSPKQTAGALQTNGAGGSNLSPATAPNPNIGTPRMTSAPPGPTNAATTSAPSSTNDPLAPMSLPSSAAGAPAVAPSPLMAGTSIQGGQPSQLPPSSQGPHSQIGAGGDGTPRQGYGNLNVNLGTVNAAAASAAQVQAMMAARASQAGTQAGNATPNATGGNAGSGQGTPLLNGRPRSASIQFKPIELSDEDKTFVASKINQLRVAYANLDQVIETIRQLGGGGPADKDRIMRLEKMKEIMAKQMEGLPFGTYYLQAKAANELQAQLQAHFQYADGLRRNRAAAEQMAAAANGMVGPNGVRPPGMMRPPMPSPSMANGVLAASPQVAPGMMQSPMVHAGNMMPGHMMSAGSPMIPAGAMSPQVGGQDGMSMGQGIPPHMSPQMQQSMMMQPGGP</sequence>
<evidence type="ECO:0000256" key="2">
    <source>
        <dbReference type="ARBA" id="ARBA00023242"/>
    </source>
</evidence>
<proteinExistence type="predicted"/>
<dbReference type="Proteomes" id="UP001212841">
    <property type="component" value="Unassembled WGS sequence"/>
</dbReference>
<feature type="compositionally biased region" description="Polar residues" evidence="3">
    <location>
        <begin position="237"/>
        <end position="268"/>
    </location>
</feature>
<dbReference type="InterPro" id="IPR036546">
    <property type="entry name" value="MED15_KIX"/>
</dbReference>
<protein>
    <recommendedName>
        <fullName evidence="4">Mediator complex subunit 15 KIX domain-containing protein</fullName>
    </recommendedName>
</protein>
<dbReference type="AlphaFoldDB" id="A0AAD5SB01"/>
<gene>
    <name evidence="5" type="ORF">HK097_009129</name>
</gene>
<feature type="region of interest" description="Disordered" evidence="3">
    <location>
        <begin position="165"/>
        <end position="375"/>
    </location>
</feature>
<dbReference type="GO" id="GO:0006357">
    <property type="term" value="P:regulation of transcription by RNA polymerase II"/>
    <property type="evidence" value="ECO:0007669"/>
    <property type="project" value="InterPro"/>
</dbReference>
<feature type="compositionally biased region" description="Polar residues" evidence="3">
    <location>
        <begin position="291"/>
        <end position="312"/>
    </location>
</feature>
<dbReference type="Gene3D" id="1.10.246.20">
    <property type="entry name" value="Coactivator CBP, KIX domain"/>
    <property type="match status" value="1"/>
</dbReference>